<protein>
    <recommendedName>
        <fullName evidence="3 10">DNA-directed RNA polymerase subunit omega</fullName>
        <shortName evidence="10">RNAP omega subunit</shortName>
        <ecNumber evidence="2 10">2.7.7.6</ecNumber>
    </recommendedName>
    <alternativeName>
        <fullName evidence="10">RNA polymerase omega subunit</fullName>
    </alternativeName>
    <alternativeName>
        <fullName evidence="8 10">Transcriptase subunit omega</fullName>
    </alternativeName>
</protein>
<evidence type="ECO:0000313" key="12">
    <source>
        <dbReference type="EMBL" id="QCT07940.1"/>
    </source>
</evidence>
<accession>A0A4P8XSI3</accession>
<evidence type="ECO:0000256" key="8">
    <source>
        <dbReference type="ARBA" id="ARBA00029924"/>
    </source>
</evidence>
<proteinExistence type="inferred from homology"/>
<comment type="similarity">
    <text evidence="1 10">Belongs to the RNA polymerase subunit omega family.</text>
</comment>
<evidence type="ECO:0000256" key="1">
    <source>
        <dbReference type="ARBA" id="ARBA00006711"/>
    </source>
</evidence>
<dbReference type="GO" id="GO:0003677">
    <property type="term" value="F:DNA binding"/>
    <property type="evidence" value="ECO:0007669"/>
    <property type="project" value="UniProtKB-UniRule"/>
</dbReference>
<comment type="function">
    <text evidence="10">Promotes RNA polymerase assembly. Latches the N- and C-terminal regions of the beta' subunit thereby facilitating its interaction with the beta and alpha subunits.</text>
</comment>
<dbReference type="RefSeq" id="WP_022506103.1">
    <property type="nucleotide sequence ID" value="NZ_CP039381.1"/>
</dbReference>
<evidence type="ECO:0000256" key="2">
    <source>
        <dbReference type="ARBA" id="ARBA00012418"/>
    </source>
</evidence>
<evidence type="ECO:0000313" key="13">
    <source>
        <dbReference type="Proteomes" id="UP000301475"/>
    </source>
</evidence>
<evidence type="ECO:0000313" key="11">
    <source>
        <dbReference type="EMBL" id="QCT05851.1"/>
    </source>
</evidence>
<dbReference type="KEGG" id="ruj:E5Z56_00020"/>
<keyword evidence="7 10" id="KW-0804">Transcription</keyword>
<dbReference type="GO" id="GO:0000428">
    <property type="term" value="C:DNA-directed RNA polymerase complex"/>
    <property type="evidence" value="ECO:0007669"/>
    <property type="project" value="UniProtKB-KW"/>
</dbReference>
<comment type="catalytic activity">
    <reaction evidence="9 10">
        <text>RNA(n) + a ribonucleoside 5'-triphosphate = RNA(n+1) + diphosphate</text>
        <dbReference type="Rhea" id="RHEA:21248"/>
        <dbReference type="Rhea" id="RHEA-COMP:14527"/>
        <dbReference type="Rhea" id="RHEA-COMP:17342"/>
        <dbReference type="ChEBI" id="CHEBI:33019"/>
        <dbReference type="ChEBI" id="CHEBI:61557"/>
        <dbReference type="ChEBI" id="CHEBI:140395"/>
        <dbReference type="EC" id="2.7.7.6"/>
    </reaction>
</comment>
<gene>
    <name evidence="10 11" type="primary">rpoZ</name>
    <name evidence="11" type="ORF">E5Z56_00020</name>
    <name evidence="12" type="ORF">E5Z56_11500</name>
</gene>
<comment type="subunit">
    <text evidence="10">The RNAP catalytic core consists of 2 alpha, 1 beta, 1 beta' and 1 omega subunit. When a sigma factor is associated with the core the holoenzyme is formed, which can initiate transcription.</text>
</comment>
<dbReference type="SUPFAM" id="SSF63562">
    <property type="entry name" value="RPB6/omega subunit-like"/>
    <property type="match status" value="1"/>
</dbReference>
<evidence type="ECO:0000256" key="3">
    <source>
        <dbReference type="ARBA" id="ARBA00013725"/>
    </source>
</evidence>
<dbReference type="InterPro" id="IPR036161">
    <property type="entry name" value="RPB6/omega-like_sf"/>
</dbReference>
<dbReference type="NCBIfam" id="TIGR00690">
    <property type="entry name" value="rpoZ"/>
    <property type="match status" value="1"/>
</dbReference>
<dbReference type="AlphaFoldDB" id="A0A4P8XSI3"/>
<evidence type="ECO:0000256" key="9">
    <source>
        <dbReference type="ARBA" id="ARBA00048552"/>
    </source>
</evidence>
<evidence type="ECO:0000256" key="7">
    <source>
        <dbReference type="ARBA" id="ARBA00023163"/>
    </source>
</evidence>
<dbReference type="EMBL" id="CP039381">
    <property type="protein sequence ID" value="QCT07940.1"/>
    <property type="molecule type" value="Genomic_DNA"/>
</dbReference>
<keyword evidence="5 10" id="KW-0808">Transferase</keyword>
<dbReference type="OrthoDB" id="9815459at2"/>
<dbReference type="GO" id="GO:0003899">
    <property type="term" value="F:DNA-directed RNA polymerase activity"/>
    <property type="evidence" value="ECO:0007669"/>
    <property type="project" value="UniProtKB-UniRule"/>
</dbReference>
<keyword evidence="4 10" id="KW-0240">DNA-directed RNA polymerase</keyword>
<name>A0A4P8XSI3_9FIRM</name>
<evidence type="ECO:0000256" key="6">
    <source>
        <dbReference type="ARBA" id="ARBA00022695"/>
    </source>
</evidence>
<organism evidence="11 13">
    <name type="scientific">Ruminococcus bovis</name>
    <dbReference type="NCBI Taxonomy" id="2564099"/>
    <lineage>
        <taxon>Bacteria</taxon>
        <taxon>Bacillati</taxon>
        <taxon>Bacillota</taxon>
        <taxon>Clostridia</taxon>
        <taxon>Eubacteriales</taxon>
        <taxon>Oscillospiraceae</taxon>
        <taxon>Ruminococcus</taxon>
    </lineage>
</organism>
<dbReference type="InterPro" id="IPR006110">
    <property type="entry name" value="Pol_omega/Rpo6/RPB6"/>
</dbReference>
<evidence type="ECO:0000256" key="10">
    <source>
        <dbReference type="HAMAP-Rule" id="MF_00366"/>
    </source>
</evidence>
<reference evidence="11 13" key="1">
    <citation type="submission" date="2019-04" db="EMBL/GenBank/DDBJ databases">
        <authorList>
            <person name="Embree M."/>
            <person name="Gaffney J.R."/>
        </authorList>
    </citation>
    <scope>NUCLEOTIDE SEQUENCE [LARGE SCALE GENOMIC DNA]</scope>
    <source>
        <strain evidence="11 13">JE7A12</strain>
    </source>
</reference>
<keyword evidence="6 10" id="KW-0548">Nucleotidyltransferase</keyword>
<dbReference type="Gene3D" id="3.90.940.10">
    <property type="match status" value="1"/>
</dbReference>
<evidence type="ECO:0000256" key="5">
    <source>
        <dbReference type="ARBA" id="ARBA00022679"/>
    </source>
</evidence>
<dbReference type="Pfam" id="PF01192">
    <property type="entry name" value="RNA_pol_Rpb6"/>
    <property type="match status" value="1"/>
</dbReference>
<keyword evidence="13" id="KW-1185">Reference proteome</keyword>
<dbReference type="EC" id="2.7.7.6" evidence="2 10"/>
<dbReference type="GO" id="GO:0006351">
    <property type="term" value="P:DNA-templated transcription"/>
    <property type="evidence" value="ECO:0007669"/>
    <property type="project" value="UniProtKB-UniRule"/>
</dbReference>
<dbReference type="InterPro" id="IPR003716">
    <property type="entry name" value="DNA-dir_RNA_pol_omega"/>
</dbReference>
<dbReference type="EMBL" id="CP039381">
    <property type="protein sequence ID" value="QCT05851.1"/>
    <property type="molecule type" value="Genomic_DNA"/>
</dbReference>
<dbReference type="HAMAP" id="MF_00366">
    <property type="entry name" value="RNApol_bact_RpoZ"/>
    <property type="match status" value="1"/>
</dbReference>
<dbReference type="Proteomes" id="UP000301475">
    <property type="component" value="Chromosome"/>
</dbReference>
<sequence>MRLASVDDMLSGKESRYALVIGVAKRAREIAQEFEEQGIITDEKPVLLAIEDFKNHKYNLLEPEDEE</sequence>
<dbReference type="KEGG" id="ruj:E5Z56_11500"/>
<dbReference type="SMART" id="SM01409">
    <property type="entry name" value="RNA_pol_Rpb6"/>
    <property type="match status" value="1"/>
</dbReference>
<evidence type="ECO:0000256" key="4">
    <source>
        <dbReference type="ARBA" id="ARBA00022478"/>
    </source>
</evidence>